<evidence type="ECO:0000256" key="1">
    <source>
        <dbReference type="SAM" id="MobiDB-lite"/>
    </source>
</evidence>
<evidence type="ECO:0000313" key="2">
    <source>
        <dbReference type="EMBL" id="GAA4386588.1"/>
    </source>
</evidence>
<name>A0ABP8J7W2_9ACTN</name>
<sequence>MRETPEVKESAAGVIGVPLSMSGPMRSVCASGRKGDVRTGDAISRLNPATGSQPRSGPAAAPEKEHTLHAMHVTPRAARPAIAPGREGSPLA</sequence>
<protein>
    <submittedName>
        <fullName evidence="2">Uncharacterized protein</fullName>
    </submittedName>
</protein>
<keyword evidence="3" id="KW-1185">Reference proteome</keyword>
<evidence type="ECO:0000313" key="3">
    <source>
        <dbReference type="Proteomes" id="UP001500635"/>
    </source>
</evidence>
<feature type="region of interest" description="Disordered" evidence="1">
    <location>
        <begin position="18"/>
        <end position="66"/>
    </location>
</feature>
<dbReference type="EMBL" id="BAABFR010000010">
    <property type="protein sequence ID" value="GAA4386588.1"/>
    <property type="molecule type" value="Genomic_DNA"/>
</dbReference>
<reference evidence="3" key="1">
    <citation type="journal article" date="2019" name="Int. J. Syst. Evol. Microbiol.">
        <title>The Global Catalogue of Microorganisms (GCM) 10K type strain sequencing project: providing services to taxonomists for standard genome sequencing and annotation.</title>
        <authorList>
            <consortium name="The Broad Institute Genomics Platform"/>
            <consortium name="The Broad Institute Genome Sequencing Center for Infectious Disease"/>
            <person name="Wu L."/>
            <person name="Ma J."/>
        </authorList>
    </citation>
    <scope>NUCLEOTIDE SEQUENCE [LARGE SCALE GENOMIC DNA]</scope>
    <source>
        <strain evidence="3">JCM 17688</strain>
    </source>
</reference>
<comment type="caution">
    <text evidence="2">The sequence shown here is derived from an EMBL/GenBank/DDBJ whole genome shotgun (WGS) entry which is preliminary data.</text>
</comment>
<accession>A0ABP8J7W2</accession>
<dbReference type="Proteomes" id="UP001500635">
    <property type="component" value="Unassembled WGS sequence"/>
</dbReference>
<proteinExistence type="predicted"/>
<gene>
    <name evidence="2" type="ORF">GCM10023147_10030</name>
</gene>
<organism evidence="2 3">
    <name type="scientific">Tsukamurella soli</name>
    <dbReference type="NCBI Taxonomy" id="644556"/>
    <lineage>
        <taxon>Bacteria</taxon>
        <taxon>Bacillati</taxon>
        <taxon>Actinomycetota</taxon>
        <taxon>Actinomycetes</taxon>
        <taxon>Mycobacteriales</taxon>
        <taxon>Tsukamurellaceae</taxon>
        <taxon>Tsukamurella</taxon>
    </lineage>
</organism>